<feature type="region of interest" description="Disordered" evidence="1">
    <location>
        <begin position="290"/>
        <end position="330"/>
    </location>
</feature>
<dbReference type="EMBL" id="FOPU01000041">
    <property type="protein sequence ID" value="SFH88777.1"/>
    <property type="molecule type" value="Genomic_DNA"/>
</dbReference>
<keyword evidence="2" id="KW-1133">Transmembrane helix</keyword>
<evidence type="ECO:0000313" key="4">
    <source>
        <dbReference type="Proteomes" id="UP000183635"/>
    </source>
</evidence>
<accession>A0A1I3DPY4</accession>
<reference evidence="3 4" key="1">
    <citation type="submission" date="2016-10" db="EMBL/GenBank/DDBJ databases">
        <authorList>
            <person name="de Groot N.N."/>
        </authorList>
    </citation>
    <scope>NUCLEOTIDE SEQUENCE [LARGE SCALE GENOMIC DNA]</scope>
    <source>
        <strain evidence="3 4">DSM 8537</strain>
    </source>
</reference>
<feature type="region of interest" description="Disordered" evidence="1">
    <location>
        <begin position="1"/>
        <end position="32"/>
    </location>
</feature>
<dbReference type="AlphaFoldDB" id="A0A1I3DPY4"/>
<keyword evidence="2" id="KW-0472">Membrane</keyword>
<organism evidence="3 4">
    <name type="scientific">Paracoccus aminovorans</name>
    <dbReference type="NCBI Taxonomy" id="34004"/>
    <lineage>
        <taxon>Bacteria</taxon>
        <taxon>Pseudomonadati</taxon>
        <taxon>Pseudomonadota</taxon>
        <taxon>Alphaproteobacteria</taxon>
        <taxon>Rhodobacterales</taxon>
        <taxon>Paracoccaceae</taxon>
        <taxon>Paracoccus</taxon>
    </lineage>
</organism>
<dbReference type="Proteomes" id="UP000183635">
    <property type="component" value="Unassembled WGS sequence"/>
</dbReference>
<dbReference type="STRING" id="34004.SAMN04488021_14111"/>
<feature type="transmembrane region" description="Helical" evidence="2">
    <location>
        <begin position="99"/>
        <end position="118"/>
    </location>
</feature>
<evidence type="ECO:0000256" key="2">
    <source>
        <dbReference type="SAM" id="Phobius"/>
    </source>
</evidence>
<name>A0A1I3DPY4_9RHOB</name>
<evidence type="ECO:0000256" key="1">
    <source>
        <dbReference type="SAM" id="MobiDB-lite"/>
    </source>
</evidence>
<evidence type="ECO:0000313" key="3">
    <source>
        <dbReference type="EMBL" id="SFH88777.1"/>
    </source>
</evidence>
<dbReference type="InterPro" id="IPR018770">
    <property type="entry name" value="ChloroindolylP_hydrolase"/>
</dbReference>
<sequence length="330" mass="36297">MAKRFGGRFSPQPQPDENGARRPARPAPGEVRHPLESRTRWVTIMAIPFLISAFWQDPNGLALHLIAFGSLASGMWMTREGLQAEAAYDARRVARRPAIPRKLFGGILTGLGLAIGAYVPGAEAGAGVIGVAGAVLHWLAFGTDPMRDKGMEGVDAFQQDRAQRILAEGEAHLKAMQDAILRTGDRRLEARVGMFAATARELFGHIEDDPDHIAPLRRYLGVYLQGARDATVKFSDLYAQTRDPRARQDYETLLDDLETEFAARSARLLEGGRSDLDIEISVLRERLAREGVRPADPAPTDPAPADPAALERPMTLDDLLIPRQGEKQRR</sequence>
<feature type="compositionally biased region" description="Pro residues" evidence="1">
    <location>
        <begin position="296"/>
        <end position="305"/>
    </location>
</feature>
<dbReference type="RefSeq" id="WP_074970180.1">
    <property type="nucleotide sequence ID" value="NZ_FOPU01000041.1"/>
</dbReference>
<keyword evidence="2" id="KW-0812">Transmembrane</keyword>
<dbReference type="Pfam" id="PF10112">
    <property type="entry name" value="Halogen_Hydrol"/>
    <property type="match status" value="1"/>
</dbReference>
<dbReference type="OrthoDB" id="7375296at2"/>
<protein>
    <submittedName>
        <fullName evidence="3">5-bromo-4-chloroindolyl phosphate hydrolysis protein</fullName>
    </submittedName>
</protein>
<feature type="transmembrane region" description="Helical" evidence="2">
    <location>
        <begin position="124"/>
        <end position="141"/>
    </location>
</feature>
<proteinExistence type="predicted"/>
<gene>
    <name evidence="3" type="ORF">SAMN04488021_14111</name>
</gene>
<keyword evidence="4" id="KW-1185">Reference proteome</keyword>